<dbReference type="STRING" id="187101.VC03_00870"/>
<dbReference type="AlphaFoldDB" id="A0A0E3UTI5"/>
<dbReference type="SMART" id="SM00861">
    <property type="entry name" value="Transket_pyr"/>
    <property type="match status" value="1"/>
</dbReference>
<dbReference type="OrthoDB" id="9771835at2"/>
<keyword evidence="3" id="KW-0786">Thiamine pyrophosphate</keyword>
<dbReference type="FunFam" id="3.40.50.970:FF:000001">
    <property type="entry name" value="Pyruvate dehydrogenase E1 beta subunit"/>
    <property type="match status" value="1"/>
</dbReference>
<accession>A0A0E3UTI5</accession>
<dbReference type="PANTHER" id="PTHR43257">
    <property type="entry name" value="PYRUVATE DEHYDROGENASE E1 COMPONENT BETA SUBUNIT"/>
    <property type="match status" value="1"/>
</dbReference>
<evidence type="ECO:0000313" key="5">
    <source>
        <dbReference type="EMBL" id="AKC95139.1"/>
    </source>
</evidence>
<evidence type="ECO:0000259" key="4">
    <source>
        <dbReference type="SMART" id="SM00861"/>
    </source>
</evidence>
<dbReference type="InterPro" id="IPR033248">
    <property type="entry name" value="Transketolase_C"/>
</dbReference>
<reference evidence="5 6" key="1">
    <citation type="journal article" date="2012" name="BMC Genomics">
        <title>Genomic sequence analysis and characterization of Sneathia amnii sp. nov.</title>
        <authorList>
            <consortium name="Vaginal Microbiome Consortium (additional members)"/>
            <person name="Harwich M.D.Jr."/>
            <person name="Serrano M.G."/>
            <person name="Fettweis J.M."/>
            <person name="Alves J.M."/>
            <person name="Reimers M.A."/>
            <person name="Buck G.A."/>
            <person name="Jefferson K.K."/>
        </authorList>
    </citation>
    <scope>NUCLEOTIDE SEQUENCE [LARGE SCALE GENOMIC DNA]</scope>
    <source>
        <strain evidence="5 6">SN35</strain>
    </source>
</reference>
<gene>
    <name evidence="5" type="ORF">VC03_00870</name>
</gene>
<dbReference type="InterPro" id="IPR009014">
    <property type="entry name" value="Transketo_C/PFOR_II"/>
</dbReference>
<keyword evidence="5" id="KW-0670">Pyruvate</keyword>
<keyword evidence="2" id="KW-0560">Oxidoreductase</keyword>
<comment type="cofactor">
    <cofactor evidence="1">
        <name>thiamine diphosphate</name>
        <dbReference type="ChEBI" id="CHEBI:58937"/>
    </cofactor>
</comment>
<evidence type="ECO:0000256" key="3">
    <source>
        <dbReference type="ARBA" id="ARBA00023052"/>
    </source>
</evidence>
<dbReference type="Gene3D" id="3.40.50.970">
    <property type="match status" value="1"/>
</dbReference>
<dbReference type="KEGG" id="sns:VC03_00870"/>
<dbReference type="NCBIfam" id="NF006667">
    <property type="entry name" value="PRK09212.1"/>
    <property type="match status" value="1"/>
</dbReference>
<name>A0A0E3UTI5_9FUSO</name>
<proteinExistence type="predicted"/>
<keyword evidence="6" id="KW-1185">Reference proteome</keyword>
<dbReference type="FunFam" id="3.40.50.920:FF:000001">
    <property type="entry name" value="Pyruvate dehydrogenase E1 beta subunit"/>
    <property type="match status" value="1"/>
</dbReference>
<dbReference type="Pfam" id="PF02779">
    <property type="entry name" value="Transket_pyr"/>
    <property type="match status" value="1"/>
</dbReference>
<evidence type="ECO:0000256" key="2">
    <source>
        <dbReference type="ARBA" id="ARBA00023002"/>
    </source>
</evidence>
<dbReference type="PATRIC" id="fig|1069640.6.peg.164"/>
<dbReference type="Pfam" id="PF02780">
    <property type="entry name" value="Transketolase_C"/>
    <property type="match status" value="1"/>
</dbReference>
<organism evidence="5 6">
    <name type="scientific">Sneathia vaginalis</name>
    <dbReference type="NCBI Taxonomy" id="187101"/>
    <lineage>
        <taxon>Bacteria</taxon>
        <taxon>Fusobacteriati</taxon>
        <taxon>Fusobacteriota</taxon>
        <taxon>Fusobacteriia</taxon>
        <taxon>Fusobacteriales</taxon>
        <taxon>Leptotrichiaceae</taxon>
        <taxon>Sneathia</taxon>
    </lineage>
</organism>
<dbReference type="SUPFAM" id="SSF52518">
    <property type="entry name" value="Thiamin diphosphate-binding fold (THDP-binding)"/>
    <property type="match status" value="1"/>
</dbReference>
<dbReference type="Gene3D" id="3.40.50.920">
    <property type="match status" value="1"/>
</dbReference>
<evidence type="ECO:0000313" key="6">
    <source>
        <dbReference type="Proteomes" id="UP000033103"/>
    </source>
</evidence>
<dbReference type="RefSeq" id="WP_046328245.1">
    <property type="nucleotide sequence ID" value="NZ_CP011280.1"/>
</dbReference>
<dbReference type="GO" id="GO:0016491">
    <property type="term" value="F:oxidoreductase activity"/>
    <property type="evidence" value="ECO:0007669"/>
    <property type="project" value="UniProtKB-KW"/>
</dbReference>
<evidence type="ECO:0000256" key="1">
    <source>
        <dbReference type="ARBA" id="ARBA00001964"/>
    </source>
</evidence>
<feature type="domain" description="Transketolase-like pyrimidine-binding" evidence="4">
    <location>
        <begin position="6"/>
        <end position="182"/>
    </location>
</feature>
<dbReference type="CDD" id="cd07036">
    <property type="entry name" value="TPP_PYR_E1-PDHc-beta_like"/>
    <property type="match status" value="1"/>
</dbReference>
<protein>
    <submittedName>
        <fullName evidence="5">Pyruvate dehydrogenase</fullName>
    </submittedName>
</protein>
<dbReference type="HOGENOM" id="CLU_012907_1_1_0"/>
<dbReference type="InterPro" id="IPR029061">
    <property type="entry name" value="THDP-binding"/>
</dbReference>
<dbReference type="EMBL" id="CP011280">
    <property type="protein sequence ID" value="AKC95139.1"/>
    <property type="molecule type" value="Genomic_DNA"/>
</dbReference>
<dbReference type="Proteomes" id="UP000033103">
    <property type="component" value="Chromosome"/>
</dbReference>
<sequence length="331" mass="36005">METKLMSYREAINLAMSEEMRRDEDIYLMGEDVGIYGGDFGTSVGMFKEFGPDRVIDTPISEAAIAGCAIGSSITGLRPIVDLTFMDFITIAMDAIVNQGAKLRYMFGGQGIHVPVTFRCASGSGIGSAAQHSQALESWVCHIPGLKVVAPGTVSDAKGLLKSAIRDNNIVIFIEPKAEYGKKGEVPLDPEYTIPLGKGEIKREGKDITIVSYGRMLERVLQAADEVKKEGISVEVVDPRTLVPLDKELIIESVKKTGRVLLVNDAHKTGGFIGEISAMISESDAFDYLDAPIARLAGQDVPIPYARVLETQMIPSVEDIKKKIHDIMNKQ</sequence>
<dbReference type="SUPFAM" id="SSF52922">
    <property type="entry name" value="TK C-terminal domain-like"/>
    <property type="match status" value="1"/>
</dbReference>
<dbReference type="InterPro" id="IPR005475">
    <property type="entry name" value="Transketolase-like_Pyr-bd"/>
</dbReference>
<dbReference type="PANTHER" id="PTHR43257:SF2">
    <property type="entry name" value="PYRUVATE DEHYDROGENASE E1 COMPONENT SUBUNIT BETA"/>
    <property type="match status" value="1"/>
</dbReference>